<feature type="coiled-coil region" evidence="1">
    <location>
        <begin position="130"/>
        <end position="157"/>
    </location>
</feature>
<sequence>MEKGQIKTFIKTQLDISNPKTVTELVQTAINHFQIENPSFKNLSQTVRRNLQKLVKEGFAIHQKRQATLPSFYFSANEQVEITRDETNRCIELASCSEETRYLRDYITSLILRRQKADVEISTLTNFLLAKELATRTKELQNRLNQAKEKRDTITIELSLCEDLIESFAI</sequence>
<accession>A0ABS8G6W4</accession>
<organism evidence="2 3">
    <name type="scientific">Fluctibacter halophilus</name>
    <dbReference type="NCBI Taxonomy" id="226011"/>
    <lineage>
        <taxon>Bacteria</taxon>
        <taxon>Pseudomonadati</taxon>
        <taxon>Pseudomonadota</taxon>
        <taxon>Gammaproteobacteria</taxon>
        <taxon>Alteromonadales</taxon>
        <taxon>Alteromonadaceae</taxon>
        <taxon>Fluctibacter</taxon>
    </lineage>
</organism>
<evidence type="ECO:0000313" key="2">
    <source>
        <dbReference type="EMBL" id="MCC2616342.1"/>
    </source>
</evidence>
<evidence type="ECO:0000256" key="1">
    <source>
        <dbReference type="SAM" id="Coils"/>
    </source>
</evidence>
<reference evidence="2 3" key="1">
    <citation type="submission" date="2021-10" db="EMBL/GenBank/DDBJ databases">
        <title>Draft genome of Aestuariibacter halophilus JC2043.</title>
        <authorList>
            <person name="Emsley S.A."/>
            <person name="Pfannmuller K.M."/>
            <person name="Ushijima B."/>
            <person name="Saw J.H."/>
            <person name="Videau P."/>
        </authorList>
    </citation>
    <scope>NUCLEOTIDE SEQUENCE [LARGE SCALE GENOMIC DNA]</scope>
    <source>
        <strain evidence="2 3">JC2043</strain>
    </source>
</reference>
<evidence type="ECO:0008006" key="4">
    <source>
        <dbReference type="Google" id="ProtNLM"/>
    </source>
</evidence>
<keyword evidence="3" id="KW-1185">Reference proteome</keyword>
<keyword evidence="1" id="KW-0175">Coiled coil</keyword>
<dbReference type="EMBL" id="JAJEWP010000002">
    <property type="protein sequence ID" value="MCC2616342.1"/>
    <property type="molecule type" value="Genomic_DNA"/>
</dbReference>
<proteinExistence type="predicted"/>
<evidence type="ECO:0000313" key="3">
    <source>
        <dbReference type="Proteomes" id="UP001520878"/>
    </source>
</evidence>
<comment type="caution">
    <text evidence="2">The sequence shown here is derived from an EMBL/GenBank/DDBJ whole genome shotgun (WGS) entry which is preliminary data.</text>
</comment>
<name>A0ABS8G6W4_9ALTE</name>
<dbReference type="Proteomes" id="UP001520878">
    <property type="component" value="Unassembled WGS sequence"/>
</dbReference>
<protein>
    <recommendedName>
        <fullName evidence="4">KfrA N-terminal DNA-binding domain-containing protein</fullName>
    </recommendedName>
</protein>
<gene>
    <name evidence="2" type="ORF">LJ739_08830</name>
</gene>
<dbReference type="RefSeq" id="WP_229159507.1">
    <property type="nucleotide sequence ID" value="NZ_JAJEWP010000002.1"/>
</dbReference>